<comment type="pathway">
    <text evidence="10">One-carbon metabolism; tetrahydrofolate interconversion.</text>
</comment>
<dbReference type="Proteomes" id="UP000234525">
    <property type="component" value="Unassembled WGS sequence"/>
</dbReference>
<dbReference type="GO" id="GO:0008168">
    <property type="term" value="F:methyltransferase activity"/>
    <property type="evidence" value="ECO:0007669"/>
    <property type="project" value="UniProtKB-KW"/>
</dbReference>
<dbReference type="CDD" id="cd00378">
    <property type="entry name" value="SHMT"/>
    <property type="match status" value="1"/>
</dbReference>
<evidence type="ECO:0000313" key="15">
    <source>
        <dbReference type="Proteomes" id="UP000217881"/>
    </source>
</evidence>
<gene>
    <name evidence="10" type="primary">glyA</name>
    <name evidence="14" type="ORF">BAUR9175_02595</name>
    <name evidence="13" type="ORF">CIK59_13730</name>
</gene>
<dbReference type="InterPro" id="IPR015421">
    <property type="entry name" value="PyrdxlP-dep_Trfase_major"/>
</dbReference>
<feature type="binding site" evidence="10">
    <location>
        <begin position="127"/>
        <end position="129"/>
    </location>
    <ligand>
        <name>(6S)-5,6,7,8-tetrahydrofolate</name>
        <dbReference type="ChEBI" id="CHEBI:57453"/>
    </ligand>
</feature>
<comment type="similarity">
    <text evidence="3 10">Belongs to the SHMT family.</text>
</comment>
<dbReference type="InterPro" id="IPR039429">
    <property type="entry name" value="SHMT-like_dom"/>
</dbReference>
<dbReference type="PROSITE" id="PS00096">
    <property type="entry name" value="SHMT"/>
    <property type="match status" value="1"/>
</dbReference>
<dbReference type="FunFam" id="3.40.640.10:FF:000001">
    <property type="entry name" value="Serine hydroxymethyltransferase"/>
    <property type="match status" value="1"/>
</dbReference>
<evidence type="ECO:0000313" key="14">
    <source>
        <dbReference type="EMBL" id="SMX88677.1"/>
    </source>
</evidence>
<feature type="site" description="Plays an important role in substrate specificity" evidence="10">
    <location>
        <position position="231"/>
    </location>
</feature>
<dbReference type="GO" id="GO:0030170">
    <property type="term" value="F:pyridoxal phosphate binding"/>
    <property type="evidence" value="ECO:0007669"/>
    <property type="project" value="UniProtKB-UniRule"/>
</dbReference>
<evidence type="ECO:0000313" key="16">
    <source>
        <dbReference type="Proteomes" id="UP000234525"/>
    </source>
</evidence>
<dbReference type="InterPro" id="IPR019798">
    <property type="entry name" value="Ser_HO-MeTrfase_PLP_BS"/>
</dbReference>
<evidence type="ECO:0000256" key="3">
    <source>
        <dbReference type="ARBA" id="ARBA00006376"/>
    </source>
</evidence>
<comment type="subunit">
    <text evidence="4 10">Homodimer.</text>
</comment>
<dbReference type="InterPro" id="IPR001085">
    <property type="entry name" value="Ser_HO-MeTrfase"/>
</dbReference>
<comment type="subcellular location">
    <subcellularLocation>
        <location evidence="2 10">Cytoplasm</location>
    </subcellularLocation>
</comment>
<protein>
    <recommendedName>
        <fullName evidence="10">Serine hydroxymethyltransferase</fullName>
        <shortName evidence="10">SHMT</shortName>
        <shortName evidence="10">Serine methylase</shortName>
        <ecNumber evidence="10">2.1.2.1</ecNumber>
    </recommendedName>
</protein>
<evidence type="ECO:0000256" key="5">
    <source>
        <dbReference type="ARBA" id="ARBA00022490"/>
    </source>
</evidence>
<dbReference type="InterPro" id="IPR015424">
    <property type="entry name" value="PyrdxlP-dep_Trfase"/>
</dbReference>
<comment type="function">
    <text evidence="9">Catalyzes the reversible interconversion of serine and glycine with tetrahydrofolate (THF) serving as the one-carbon carrier. This reaction serves as the major source of one-carbon groups required for the biosynthesis of purines, thymidylate, methionine, and other important biomolecules. Also exhibits THF-independent aldolase activity toward beta-hydroxyamino acids, producing glycine and aldehydes, via a retro-aldol mechanism. Thus, is able to catalyze the cleavage of L-allo-threonine.</text>
</comment>
<proteinExistence type="inferred from homology"/>
<dbReference type="GO" id="GO:0032259">
    <property type="term" value="P:methylation"/>
    <property type="evidence" value="ECO:0007669"/>
    <property type="project" value="UniProtKB-KW"/>
</dbReference>
<keyword evidence="8 10" id="KW-0663">Pyridoxal phosphate</keyword>
<feature type="binding site" evidence="10">
    <location>
        <position position="246"/>
    </location>
    <ligand>
        <name>(6S)-5,6,7,8-tetrahydrofolate</name>
        <dbReference type="ChEBI" id="CHEBI:57453"/>
    </ligand>
</feature>
<evidence type="ECO:0000256" key="9">
    <source>
        <dbReference type="ARBA" id="ARBA00054606"/>
    </source>
</evidence>
<reference evidence="16" key="2">
    <citation type="submission" date="2017-03" db="EMBL/GenBank/DDBJ databases">
        <authorList>
            <person name="Monnet C."/>
        </authorList>
    </citation>
    <scope>NUCLEOTIDE SEQUENCE [LARGE SCALE GENOMIC DNA]</scope>
    <source>
        <strain evidence="16">ATCC 9175</strain>
    </source>
</reference>
<feature type="modified residue" description="N6-(pyridoxal phosphate)lysine" evidence="10 11">
    <location>
        <position position="232"/>
    </location>
</feature>
<comment type="caution">
    <text evidence="10">Lacks conserved residue(s) required for the propagation of feature annotation.</text>
</comment>
<dbReference type="EMBL" id="FXZB01000018">
    <property type="protein sequence ID" value="SMX88677.1"/>
    <property type="molecule type" value="Genomic_DNA"/>
</dbReference>
<evidence type="ECO:0000256" key="6">
    <source>
        <dbReference type="ARBA" id="ARBA00022563"/>
    </source>
</evidence>
<dbReference type="InterPro" id="IPR049943">
    <property type="entry name" value="Ser_HO-MeTrfase-like"/>
</dbReference>
<dbReference type="GO" id="GO:0019264">
    <property type="term" value="P:glycine biosynthetic process from serine"/>
    <property type="evidence" value="ECO:0007669"/>
    <property type="project" value="UniProtKB-UniRule"/>
</dbReference>
<dbReference type="AlphaFoldDB" id="A0A2A3ZNG6"/>
<keyword evidence="5 10" id="KW-0963">Cytoplasm</keyword>
<keyword evidence="10" id="KW-0028">Amino-acid biosynthesis</keyword>
<dbReference type="EC" id="2.1.2.1" evidence="10"/>
<evidence type="ECO:0000313" key="13">
    <source>
        <dbReference type="EMBL" id="PCC52915.1"/>
    </source>
</evidence>
<keyword evidence="13" id="KW-0489">Methyltransferase</keyword>
<dbReference type="GO" id="GO:0004372">
    <property type="term" value="F:glycine hydroxymethyltransferase activity"/>
    <property type="evidence" value="ECO:0007669"/>
    <property type="project" value="UniProtKB-UniRule"/>
</dbReference>
<sequence>MTDNSMQASLADIDPQIAEVLDQELGRQRSTLEMIASENFVPRAVLQAQGSVLTNKYAEGYPGKRYYGGCEYVDVAETLAIDRAKSLFGAEYANVQSHSGASANAAVMHALARQGDKMLGLSLAHGGHLTHGMKINFSGRLYDVASYEVDPDTYRIDMDKVRERALEHRPEVIVAGWSAYPRQLDFQAFRDIADEVGAKLWVDMAHFAGLVAAGLHPNPVPFADVVSSTVHKTIGGPRSGFILGKEEYAKKLNSAVFPGQQGGPLMHVIAAKAVAFKLAASEEFKARQERTVRGAQILAERLLADDVANAGATVLTGGTDVHLVLVDLRNSALDGQQAEDLLHEVGITVNRNAVPFDPRPPMVTSGLRIGTPALATRGFGDAEFTEVADVIAEALKPGANVEALSARVKKLSDNFPLYEDLEQY</sequence>
<dbReference type="GO" id="GO:0005829">
    <property type="term" value="C:cytosol"/>
    <property type="evidence" value="ECO:0007669"/>
    <property type="project" value="TreeGrafter"/>
</dbReference>
<dbReference type="PANTHER" id="PTHR11680">
    <property type="entry name" value="SERINE HYDROXYMETHYLTRANSFERASE"/>
    <property type="match status" value="1"/>
</dbReference>
<evidence type="ECO:0000256" key="11">
    <source>
        <dbReference type="PIRSR" id="PIRSR000412-50"/>
    </source>
</evidence>
<dbReference type="PIRSF" id="PIRSF000412">
    <property type="entry name" value="SHMT"/>
    <property type="match status" value="1"/>
</dbReference>
<dbReference type="GO" id="GO:0042803">
    <property type="term" value="F:protein homodimerization activity"/>
    <property type="evidence" value="ECO:0007669"/>
    <property type="project" value="UniProtKB-ARBA"/>
</dbReference>
<dbReference type="Proteomes" id="UP000217881">
    <property type="component" value="Unassembled WGS sequence"/>
</dbReference>
<dbReference type="SUPFAM" id="SSF53383">
    <property type="entry name" value="PLP-dependent transferases"/>
    <property type="match status" value="1"/>
</dbReference>
<dbReference type="Pfam" id="PF00464">
    <property type="entry name" value="SHMT"/>
    <property type="match status" value="1"/>
</dbReference>
<dbReference type="RefSeq" id="WP_009884944.1">
    <property type="nucleotide sequence ID" value="NZ_AAGP01000044.1"/>
</dbReference>
<evidence type="ECO:0000256" key="8">
    <source>
        <dbReference type="ARBA" id="ARBA00022898"/>
    </source>
</evidence>
<evidence type="ECO:0000259" key="12">
    <source>
        <dbReference type="Pfam" id="PF00464"/>
    </source>
</evidence>
<dbReference type="Gene3D" id="3.90.1150.10">
    <property type="entry name" value="Aspartate Aminotransferase, domain 1"/>
    <property type="match status" value="1"/>
</dbReference>
<comment type="pathway">
    <text evidence="10">Amino-acid biosynthesis; glycine biosynthesis; glycine from L-serine: step 1/1.</text>
</comment>
<dbReference type="UniPathway" id="UPA00193"/>
<dbReference type="HAMAP" id="MF_00051">
    <property type="entry name" value="SHMT"/>
    <property type="match status" value="1"/>
</dbReference>
<evidence type="ECO:0000256" key="2">
    <source>
        <dbReference type="ARBA" id="ARBA00004496"/>
    </source>
</evidence>
<dbReference type="EMBL" id="NRHA01000015">
    <property type="protein sequence ID" value="PCC52915.1"/>
    <property type="molecule type" value="Genomic_DNA"/>
</dbReference>
<dbReference type="NCBIfam" id="NF000586">
    <property type="entry name" value="PRK00011.1"/>
    <property type="match status" value="1"/>
</dbReference>
<reference evidence="14" key="3">
    <citation type="submission" date="2017-03" db="EMBL/GenBank/DDBJ databases">
        <authorList>
            <person name="Afonso C.L."/>
            <person name="Miller P.J."/>
            <person name="Scott M.A."/>
            <person name="Spackman E."/>
            <person name="Goraichik I."/>
            <person name="Dimitrov K.M."/>
            <person name="Suarez D.L."/>
            <person name="Swayne D.E."/>
        </authorList>
    </citation>
    <scope>NUCLEOTIDE SEQUENCE [LARGE SCALE GENOMIC DNA]</scope>
    <source>
        <strain evidence="14">ATCC 9175</strain>
    </source>
</reference>
<evidence type="ECO:0000256" key="4">
    <source>
        <dbReference type="ARBA" id="ARBA00011738"/>
    </source>
</evidence>
<dbReference type="PANTHER" id="PTHR11680:SF35">
    <property type="entry name" value="SERINE HYDROXYMETHYLTRANSFERASE 1"/>
    <property type="match status" value="1"/>
</dbReference>
<dbReference type="Gene3D" id="3.40.640.10">
    <property type="entry name" value="Type I PLP-dependent aspartate aminotransferase-like (Major domain)"/>
    <property type="match status" value="1"/>
</dbReference>
<feature type="binding site" evidence="10">
    <location>
        <position position="123"/>
    </location>
    <ligand>
        <name>(6S)-5,6,7,8-tetrahydrofolate</name>
        <dbReference type="ChEBI" id="CHEBI:57453"/>
    </ligand>
</feature>
<feature type="domain" description="Serine hydroxymethyltransferase-like" evidence="12">
    <location>
        <begin position="10"/>
        <end position="391"/>
    </location>
</feature>
<evidence type="ECO:0000256" key="7">
    <source>
        <dbReference type="ARBA" id="ARBA00022679"/>
    </source>
</evidence>
<comment type="catalytic activity">
    <reaction evidence="10">
        <text>(6R)-5,10-methylene-5,6,7,8-tetrahydrofolate + glycine + H2O = (6S)-5,6,7,8-tetrahydrofolate + L-serine</text>
        <dbReference type="Rhea" id="RHEA:15481"/>
        <dbReference type="ChEBI" id="CHEBI:15377"/>
        <dbReference type="ChEBI" id="CHEBI:15636"/>
        <dbReference type="ChEBI" id="CHEBI:33384"/>
        <dbReference type="ChEBI" id="CHEBI:57305"/>
        <dbReference type="ChEBI" id="CHEBI:57453"/>
        <dbReference type="EC" id="2.1.2.1"/>
    </reaction>
</comment>
<accession>A0A2A3ZNG6</accession>
<evidence type="ECO:0000256" key="10">
    <source>
        <dbReference type="HAMAP-Rule" id="MF_00051"/>
    </source>
</evidence>
<keyword evidence="16" id="KW-1185">Reference proteome</keyword>
<accession>A0A2H1JMI4</accession>
<reference evidence="13 15" key="1">
    <citation type="journal article" date="2017" name="Elife">
        <title>Extensive horizontal gene transfer in cheese-associated bacteria.</title>
        <authorList>
            <person name="Bonham K.S."/>
            <person name="Wolfe B.E."/>
            <person name="Dutton R.J."/>
        </authorList>
    </citation>
    <scope>NUCLEOTIDE SEQUENCE [LARGE SCALE GENOMIC DNA]</scope>
    <source>
        <strain evidence="13 15">738_8</strain>
    </source>
</reference>
<keyword evidence="7 10" id="KW-0808">Transferase</keyword>
<keyword evidence="6 10" id="KW-0554">One-carbon metabolism</keyword>
<organism evidence="13 15">
    <name type="scientific">Brevibacterium aurantiacum</name>
    <dbReference type="NCBI Taxonomy" id="273384"/>
    <lineage>
        <taxon>Bacteria</taxon>
        <taxon>Bacillati</taxon>
        <taxon>Actinomycetota</taxon>
        <taxon>Actinomycetes</taxon>
        <taxon>Micrococcales</taxon>
        <taxon>Brevibacteriaceae</taxon>
        <taxon>Brevibacterium</taxon>
    </lineage>
</organism>
<dbReference type="UniPathway" id="UPA00288">
    <property type="reaction ID" value="UER01023"/>
</dbReference>
<name>A0A2A3ZNG6_BREAU</name>
<comment type="cofactor">
    <cofactor evidence="1 10 11">
        <name>pyridoxal 5'-phosphate</name>
        <dbReference type="ChEBI" id="CHEBI:597326"/>
    </cofactor>
</comment>
<dbReference type="GO" id="GO:0035999">
    <property type="term" value="P:tetrahydrofolate interconversion"/>
    <property type="evidence" value="ECO:0007669"/>
    <property type="project" value="UniProtKB-UniRule"/>
</dbReference>
<dbReference type="InterPro" id="IPR015422">
    <property type="entry name" value="PyrdxlP-dep_Trfase_small"/>
</dbReference>
<evidence type="ECO:0000256" key="1">
    <source>
        <dbReference type="ARBA" id="ARBA00001933"/>
    </source>
</evidence>